<dbReference type="GeneID" id="93877028"/>
<comment type="caution">
    <text evidence="2">The sequence shown here is derived from an EMBL/GenBank/DDBJ whole genome shotgun (WGS) entry which is preliminary data.</text>
</comment>
<dbReference type="PANTHER" id="PTHR32182:SF22">
    <property type="entry name" value="ATP-DEPENDENT ENDONUCLEASE, OLD FAMILY-RELATED"/>
    <property type="match status" value="1"/>
</dbReference>
<protein>
    <recommendedName>
        <fullName evidence="1">Protein CR006 P-loop domain-containing protein</fullName>
    </recommendedName>
</protein>
<feature type="domain" description="Protein CR006 P-loop" evidence="1">
    <location>
        <begin position="23"/>
        <end position="706"/>
    </location>
</feature>
<gene>
    <name evidence="2" type="ORF">XsacCFBP4641_19110</name>
</gene>
<dbReference type="InterPro" id="IPR027417">
    <property type="entry name" value="P-loop_NTPase"/>
</dbReference>
<dbReference type="OrthoDB" id="9795565at2"/>
<dbReference type="Proteomes" id="UP000247346">
    <property type="component" value="Unassembled WGS sequence"/>
</dbReference>
<evidence type="ECO:0000313" key="2">
    <source>
        <dbReference type="EMBL" id="PPU80090.1"/>
    </source>
</evidence>
<evidence type="ECO:0000313" key="3">
    <source>
        <dbReference type="Proteomes" id="UP000247346"/>
    </source>
</evidence>
<dbReference type="EMBL" id="MDEK01000022">
    <property type="protein sequence ID" value="PPU80090.1"/>
    <property type="molecule type" value="Genomic_DNA"/>
</dbReference>
<dbReference type="GO" id="GO:0000731">
    <property type="term" value="P:DNA synthesis involved in DNA repair"/>
    <property type="evidence" value="ECO:0007669"/>
    <property type="project" value="TreeGrafter"/>
</dbReference>
<reference evidence="2 3" key="1">
    <citation type="submission" date="2016-08" db="EMBL/GenBank/DDBJ databases">
        <authorList>
            <person name="Seilhamer J.J."/>
        </authorList>
    </citation>
    <scope>NUCLEOTIDE SEQUENCE [LARGE SCALE GENOMIC DNA]</scope>
    <source>
        <strain evidence="2 3">CFBP4641</strain>
    </source>
</reference>
<dbReference type="Gene3D" id="3.40.50.300">
    <property type="entry name" value="P-loop containing nucleotide triphosphate hydrolases"/>
    <property type="match status" value="2"/>
</dbReference>
<dbReference type="InterPro" id="IPR026866">
    <property type="entry name" value="CR006_AAA"/>
</dbReference>
<dbReference type="AlphaFoldDB" id="A0A2P5YZ13"/>
<dbReference type="SUPFAM" id="SSF52540">
    <property type="entry name" value="P-loop containing nucleoside triphosphate hydrolases"/>
    <property type="match status" value="1"/>
</dbReference>
<accession>A0A2P5YZ13</accession>
<name>A0A2P5YZ13_9XANT</name>
<sequence length="720" mass="81826">MLKSIKMRDVATFPDSDLLIPLSKRVVLFYGHNGSGKSTIARALKKQEGEFSKCSLLDDGAGPYQILVYNTDYIDQTFYGDNAFPGIFTLGEENKEASEAIDKARKLIDEHVTRKLTLTTMRQNHVSQKNSDHTAVKNAVWSIKETYEDGDLDFCLEGLKGAKDKLWNKLIASPKANQSVDLVVLASRAAEINGATGLKKASLPKVSNFIAFNEHLLAQRIVGTSDSYLSALIEKLGNSDWVRQGQTFLPFSENVCPFCQQELKSEFEESLKNLFDKTYQESIQKLEEFETSYTGLVDNYKKILSGAEFSDEYVQSDANFIKAKAALDKTLDSNQTFIEKKRNNPGEVVELNKTEDFVVEVNRCIDEIQIKIDQYNKLIINKPAALGQIKEQFWLAMRANYDDAINDYDAKTKASDGKIGDLDKELSNIAKAVADLETSIEENQGKITNIDLSVAAINRSLKSIGINDFKLVQSTAKTGYYELKRGNGKASRYKSLSEGEKTLIALLYFLALCNGAHDQTTSVDKTRRILVLDDPISSLSHNYLYEVSSLICQRLIEPNEFRQIIILTHSMFFFHELYRHFKPQPNKNYEFFRVVKDSSSKVTAMSFDDIKNDYQSYWSILKDARDGKVLPVILPNIMRNILEYYYSFVHKSDALHKELTKLENEDETFKPFYRYINRGSHSDAINLTDMGVMDGTKFLDKFKDVFVRTGFVEHYDAMMV</sequence>
<proteinExistence type="predicted"/>
<dbReference type="PANTHER" id="PTHR32182">
    <property type="entry name" value="DNA REPLICATION AND REPAIR PROTEIN RECF"/>
    <property type="match status" value="1"/>
</dbReference>
<dbReference type="RefSeq" id="WP_104609604.1">
    <property type="nucleotide sequence ID" value="NZ_CP132343.1"/>
</dbReference>
<organism evidence="2 3">
    <name type="scientific">Xanthomonas sacchari</name>
    <dbReference type="NCBI Taxonomy" id="56458"/>
    <lineage>
        <taxon>Bacteria</taxon>
        <taxon>Pseudomonadati</taxon>
        <taxon>Pseudomonadota</taxon>
        <taxon>Gammaproteobacteria</taxon>
        <taxon>Lysobacterales</taxon>
        <taxon>Lysobacteraceae</taxon>
        <taxon>Xanthomonas</taxon>
    </lineage>
</organism>
<dbReference type="Pfam" id="PF13166">
    <property type="entry name" value="AAA_13"/>
    <property type="match status" value="1"/>
</dbReference>
<evidence type="ECO:0000259" key="1">
    <source>
        <dbReference type="Pfam" id="PF13166"/>
    </source>
</evidence>
<dbReference type="GO" id="GO:0006302">
    <property type="term" value="P:double-strand break repair"/>
    <property type="evidence" value="ECO:0007669"/>
    <property type="project" value="TreeGrafter"/>
</dbReference>